<sequence length="119" mass="12416">MNLQTGRPDSSTIAGSSAKLSVPSGVIRYALIRSPPHVVPGAVAVPAGAHFGRSPLKDTPARWFSVFSTSLGPDNRIVGPCGRKGMARPRPLAAQSPGDSLDSSPRKSTFSMSVFEIVS</sequence>
<evidence type="ECO:0000256" key="1">
    <source>
        <dbReference type="SAM" id="MobiDB-lite"/>
    </source>
</evidence>
<proteinExistence type="predicted"/>
<reference evidence="2 3" key="1">
    <citation type="journal article" date="2023" name="Front. Microbiol.">
        <title>Genomic analyses of Burkholderia respiratory isolates indicates two evolutionarily distinct B. anthina clades.</title>
        <authorList>
            <person name="Pham A."/>
            <person name="Volmer J.G."/>
            <person name="Chambers D.C."/>
            <person name="Smith D.J."/>
            <person name="Reid D.W."/>
            <person name="Burr L."/>
            <person name="Wells T.J."/>
        </authorList>
    </citation>
    <scope>NUCLEOTIDE SEQUENCE [LARGE SCALE GENOMIC DNA]</scope>
    <source>
        <strain evidence="2 3">BCCIQ07A</strain>
    </source>
</reference>
<name>A0ABU5WUX5_9BURK</name>
<keyword evidence="3" id="KW-1185">Reference proteome</keyword>
<protein>
    <submittedName>
        <fullName evidence="2">Uncharacterized protein</fullName>
    </submittedName>
</protein>
<feature type="region of interest" description="Disordered" evidence="1">
    <location>
        <begin position="82"/>
        <end position="119"/>
    </location>
</feature>
<gene>
    <name evidence="2" type="ORF">SB593_28190</name>
</gene>
<comment type="caution">
    <text evidence="2">The sequence shown here is derived from an EMBL/GenBank/DDBJ whole genome shotgun (WGS) entry which is preliminary data.</text>
</comment>
<dbReference type="EMBL" id="JAWRLE010000059">
    <property type="protein sequence ID" value="MEB2582826.1"/>
    <property type="molecule type" value="Genomic_DNA"/>
</dbReference>
<organism evidence="2 3">
    <name type="scientific">Burkholderia anthinoferrum</name>
    <dbReference type="NCBI Taxonomy" id="3090833"/>
    <lineage>
        <taxon>Bacteria</taxon>
        <taxon>Pseudomonadati</taxon>
        <taxon>Pseudomonadota</taxon>
        <taxon>Betaproteobacteria</taxon>
        <taxon>Burkholderiales</taxon>
        <taxon>Burkholderiaceae</taxon>
        <taxon>Burkholderia</taxon>
    </lineage>
</organism>
<feature type="compositionally biased region" description="Polar residues" evidence="1">
    <location>
        <begin position="97"/>
        <end position="112"/>
    </location>
</feature>
<evidence type="ECO:0000313" key="2">
    <source>
        <dbReference type="EMBL" id="MEB2582826.1"/>
    </source>
</evidence>
<accession>A0ABU5WUX5</accession>
<evidence type="ECO:0000313" key="3">
    <source>
        <dbReference type="Proteomes" id="UP001304467"/>
    </source>
</evidence>
<dbReference type="Proteomes" id="UP001304467">
    <property type="component" value="Unassembled WGS sequence"/>
</dbReference>